<accession>A0ABW9KM41</accession>
<dbReference type="RefSeq" id="WP_344688044.1">
    <property type="nucleotide sequence ID" value="NZ_BAABBH010000001.1"/>
</dbReference>
<evidence type="ECO:0000313" key="1">
    <source>
        <dbReference type="EMBL" id="MFN2975985.1"/>
    </source>
</evidence>
<gene>
    <name evidence="1" type="ORF">ACK2TP_09440</name>
</gene>
<dbReference type="Proteomes" id="UP001634747">
    <property type="component" value="Unassembled WGS sequence"/>
</dbReference>
<protein>
    <submittedName>
        <fullName evidence="1">Uncharacterized protein</fullName>
    </submittedName>
</protein>
<reference evidence="1 2" key="1">
    <citation type="submission" date="2024-12" db="EMBL/GenBank/DDBJ databases">
        <authorList>
            <person name="Lee Y."/>
        </authorList>
    </citation>
    <scope>NUCLEOTIDE SEQUENCE [LARGE SCALE GENOMIC DNA]</scope>
    <source>
        <strain evidence="1 2">03SUJ4</strain>
    </source>
</reference>
<proteinExistence type="predicted"/>
<keyword evidence="2" id="KW-1185">Reference proteome</keyword>
<organism evidence="1 2">
    <name type="scientific">Terriglobus aquaticus</name>
    <dbReference type="NCBI Taxonomy" id="940139"/>
    <lineage>
        <taxon>Bacteria</taxon>
        <taxon>Pseudomonadati</taxon>
        <taxon>Acidobacteriota</taxon>
        <taxon>Terriglobia</taxon>
        <taxon>Terriglobales</taxon>
        <taxon>Acidobacteriaceae</taxon>
        <taxon>Terriglobus</taxon>
    </lineage>
</organism>
<name>A0ABW9KM41_9BACT</name>
<evidence type="ECO:0000313" key="2">
    <source>
        <dbReference type="Proteomes" id="UP001634747"/>
    </source>
</evidence>
<comment type="caution">
    <text evidence="1">The sequence shown here is derived from an EMBL/GenBank/DDBJ whole genome shotgun (WGS) entry which is preliminary data.</text>
</comment>
<dbReference type="EMBL" id="JBJYXY010000001">
    <property type="protein sequence ID" value="MFN2975985.1"/>
    <property type="molecule type" value="Genomic_DNA"/>
</dbReference>
<sequence>MTYKPTTHVLDQDSGTKKIRGISTNGAAFLLDASDPKIASLKPGDVLVIKGLLAKKVVASEMQEGNQLLILTQQAQLTDAIQDGHIQVAAPIRFGSAAPSEAASAGGPRFWDRLSPVVYAQSMGSEGLNKAESQGTKDAMGNVLSGVKGLVIEGWTTDFATSPGNGKLNITLSMKKSIGGMLATINGEGSVSNFDFSGDIDVQQGKLEKIQSGLKNLNGGMNFKWEVATDTPGAHTGDDRIKLPAAISIPLYRYLDGLPLYLEISSALIIKPALSGGKEYSRGAFHIGFQGYNSFTGGKGNIDSDGNISGDIKFLEGQNISALAPMGMVVAFAAPRIELSFGISKILPFSDIQGAAEKVDMIANILAEKALTPDQYAAFKASPVGSMTVSKAAEMATSSDATAYFEMVSSAGMSFTGISAIVPCTRHDIHLWGKVGASAQAFGQGLGNTVKTIYEKQLTRIDPPGTRLCESVGG</sequence>